<evidence type="ECO:0000313" key="2">
    <source>
        <dbReference type="EMBL" id="AKA20935.1"/>
    </source>
</evidence>
<protein>
    <submittedName>
        <fullName evidence="2">Wzy</fullName>
    </submittedName>
</protein>
<keyword evidence="1" id="KW-1133">Transmembrane helix</keyword>
<name>A0A141AXU9_YERPU</name>
<evidence type="ECO:0000256" key="1">
    <source>
        <dbReference type="SAM" id="Phobius"/>
    </source>
</evidence>
<dbReference type="RefSeq" id="WP_050116911.1">
    <property type="nucleotide sequence ID" value="NZ_AP031368.1"/>
</dbReference>
<sequence length="432" mass="49527">MVNYRFFIIPIFLVGMLITIFLQTLSFFVYSISALQFLKYISIFLFFTVSIYHYINRSSFFSLGLIVAFVFSLFLGGPAVYLLSYKDLVIDYQIVLIFVIQINTMLYFFNEGVISNKYEYVLNNTFYFLFFIVLLCQVYKIILYLIFILNSGAGHLAIYTEGDALRGSVPLIIRGISGFSIIMSMMTFFYPSSRKIKLISIFMILSDVMIGIRGKFFFSVVSILFLYAYTNKIRAVKIFTFITGFIPIVILFIILSTVSYFREGYTIDFYSYIFIVLDSISSTIAGLERLFIISGEWWSKYFSYQMVIDQIIPILGFDGLDANGIAKVYSLLVLGDLSSGLGLSSSIVLESMVIMGRYFPIVLLLYLISFILIIPKLLNSNKILLNVIGLSFISGFLFSVRAEMVLPIVFMIKFFPIIIFSPFLVNKKEKFP</sequence>
<feature type="transmembrane region" description="Helical" evidence="1">
    <location>
        <begin position="355"/>
        <end position="374"/>
    </location>
</feature>
<reference evidence="2" key="1">
    <citation type="submission" date="2014-02" db="EMBL/GenBank/DDBJ databases">
        <title>O-specific polysaccharides of Yersinia pseudotuberculosis.</title>
        <authorList>
            <person name="Kenyon J.J."/>
            <person name="Reeves P.R."/>
        </authorList>
    </citation>
    <scope>NUCLEOTIDE SEQUENCE</scope>
    <source>
        <strain evidence="2">H62/87</strain>
    </source>
</reference>
<accession>A0A141AXU9</accession>
<feature type="transmembrane region" description="Helical" evidence="1">
    <location>
        <begin position="171"/>
        <end position="190"/>
    </location>
</feature>
<feature type="transmembrane region" description="Helical" evidence="1">
    <location>
        <begin position="129"/>
        <end position="150"/>
    </location>
</feature>
<gene>
    <name evidence="2" type="primary">wzy</name>
</gene>
<keyword evidence="1" id="KW-0812">Transmembrane</keyword>
<dbReference type="AlphaFoldDB" id="A0A141AXU9"/>
<organism evidence="2">
    <name type="scientific">Yersinia pseudotuberculosis</name>
    <dbReference type="NCBI Taxonomy" id="633"/>
    <lineage>
        <taxon>Bacteria</taxon>
        <taxon>Pseudomonadati</taxon>
        <taxon>Pseudomonadota</taxon>
        <taxon>Gammaproteobacteria</taxon>
        <taxon>Enterobacterales</taxon>
        <taxon>Yersiniaceae</taxon>
        <taxon>Yersinia</taxon>
    </lineage>
</organism>
<feature type="transmembrane region" description="Helical" evidence="1">
    <location>
        <begin position="406"/>
        <end position="425"/>
    </location>
</feature>
<feature type="transmembrane region" description="Helical" evidence="1">
    <location>
        <begin position="269"/>
        <end position="292"/>
    </location>
</feature>
<feature type="transmembrane region" description="Helical" evidence="1">
    <location>
        <begin position="383"/>
        <end position="400"/>
    </location>
</feature>
<feature type="transmembrane region" description="Helical" evidence="1">
    <location>
        <begin position="90"/>
        <end position="109"/>
    </location>
</feature>
<dbReference type="EMBL" id="KJ504353">
    <property type="protein sequence ID" value="AKA20935.1"/>
    <property type="molecule type" value="Genomic_DNA"/>
</dbReference>
<feature type="transmembrane region" description="Helical" evidence="1">
    <location>
        <begin position="6"/>
        <end position="30"/>
    </location>
</feature>
<proteinExistence type="predicted"/>
<feature type="transmembrane region" description="Helical" evidence="1">
    <location>
        <begin position="236"/>
        <end position="257"/>
    </location>
</feature>
<feature type="transmembrane region" description="Helical" evidence="1">
    <location>
        <begin position="210"/>
        <end position="229"/>
    </location>
</feature>
<keyword evidence="1" id="KW-0472">Membrane</keyword>
<feature type="transmembrane region" description="Helical" evidence="1">
    <location>
        <begin position="61"/>
        <end position="83"/>
    </location>
</feature>
<feature type="transmembrane region" description="Helical" evidence="1">
    <location>
        <begin position="37"/>
        <end position="55"/>
    </location>
</feature>